<organism evidence="1 2">
    <name type="scientific">Pelobates cultripes</name>
    <name type="common">Western spadefoot toad</name>
    <dbReference type="NCBI Taxonomy" id="61616"/>
    <lineage>
        <taxon>Eukaryota</taxon>
        <taxon>Metazoa</taxon>
        <taxon>Chordata</taxon>
        <taxon>Craniata</taxon>
        <taxon>Vertebrata</taxon>
        <taxon>Euteleostomi</taxon>
        <taxon>Amphibia</taxon>
        <taxon>Batrachia</taxon>
        <taxon>Anura</taxon>
        <taxon>Pelobatoidea</taxon>
        <taxon>Pelobatidae</taxon>
        <taxon>Pelobates</taxon>
    </lineage>
</organism>
<evidence type="ECO:0000313" key="2">
    <source>
        <dbReference type="Proteomes" id="UP001295444"/>
    </source>
</evidence>
<keyword evidence="2" id="KW-1185">Reference proteome</keyword>
<reference evidence="1" key="1">
    <citation type="submission" date="2022-03" db="EMBL/GenBank/DDBJ databases">
        <authorList>
            <person name="Alioto T."/>
            <person name="Alioto T."/>
            <person name="Gomez Garrido J."/>
        </authorList>
    </citation>
    <scope>NUCLEOTIDE SEQUENCE</scope>
</reference>
<dbReference type="AlphaFoldDB" id="A0AAD1SL48"/>
<dbReference type="EMBL" id="OW240917">
    <property type="protein sequence ID" value="CAH2301862.1"/>
    <property type="molecule type" value="Genomic_DNA"/>
</dbReference>
<dbReference type="Proteomes" id="UP001295444">
    <property type="component" value="Chromosome 06"/>
</dbReference>
<accession>A0AAD1SL48</accession>
<proteinExistence type="predicted"/>
<sequence length="137" mass="16047">MHYQVLFPSLTHFALPHCVSHSLHEDAMSERELPPGSAVGSITHADRSRSCDTYVRTNATYPIQKEEHPPPLFMRTLLTYTVDRTPFVRTPTPEHSENRSLFVRKLLLPCATTQKVELQENQRAHTHRHRAFWMYRR</sequence>
<evidence type="ECO:0000313" key="1">
    <source>
        <dbReference type="EMBL" id="CAH2301862.1"/>
    </source>
</evidence>
<name>A0AAD1SL48_PELCU</name>
<protein>
    <submittedName>
        <fullName evidence="1">Uncharacterized protein</fullName>
    </submittedName>
</protein>
<gene>
    <name evidence="1" type="ORF">PECUL_23A021396</name>
</gene>